<keyword evidence="3" id="KW-1185">Reference proteome</keyword>
<dbReference type="PANTHER" id="PTHR39200">
    <property type="entry name" value="HYPOTHETICAL EXPORTED PROTEIN"/>
    <property type="match status" value="1"/>
</dbReference>
<evidence type="ECO:0000313" key="2">
    <source>
        <dbReference type="EMBL" id="TWI78422.1"/>
    </source>
</evidence>
<gene>
    <name evidence="2" type="ORF">IQ13_4108</name>
</gene>
<name>A0A562SAU2_9BACT</name>
<proteinExistence type="predicted"/>
<dbReference type="RefSeq" id="WP_144888569.1">
    <property type="nucleotide sequence ID" value="NZ_VLLE01000007.1"/>
</dbReference>
<dbReference type="Proteomes" id="UP000316167">
    <property type="component" value="Unassembled WGS sequence"/>
</dbReference>
<dbReference type="InterPro" id="IPR021255">
    <property type="entry name" value="DUF2807"/>
</dbReference>
<dbReference type="AlphaFoldDB" id="A0A562SAU2"/>
<protein>
    <submittedName>
        <fullName evidence="2">Putative autotransporter adhesin-like protein</fullName>
    </submittedName>
</protein>
<dbReference type="Gene3D" id="2.160.20.120">
    <property type="match status" value="1"/>
</dbReference>
<comment type="caution">
    <text evidence="2">The sequence shown here is derived from an EMBL/GenBank/DDBJ whole genome shotgun (WGS) entry which is preliminary data.</text>
</comment>
<organism evidence="2 3">
    <name type="scientific">Lacibacter cauensis</name>
    <dbReference type="NCBI Taxonomy" id="510947"/>
    <lineage>
        <taxon>Bacteria</taxon>
        <taxon>Pseudomonadati</taxon>
        <taxon>Bacteroidota</taxon>
        <taxon>Chitinophagia</taxon>
        <taxon>Chitinophagales</taxon>
        <taxon>Chitinophagaceae</taxon>
        <taxon>Lacibacter</taxon>
    </lineage>
</organism>
<accession>A0A562SAU2</accession>
<reference evidence="2 3" key="1">
    <citation type="journal article" date="2015" name="Stand. Genomic Sci.">
        <title>Genomic Encyclopedia of Bacterial and Archaeal Type Strains, Phase III: the genomes of soil and plant-associated and newly described type strains.</title>
        <authorList>
            <person name="Whitman W.B."/>
            <person name="Woyke T."/>
            <person name="Klenk H.P."/>
            <person name="Zhou Y."/>
            <person name="Lilburn T.G."/>
            <person name="Beck B.J."/>
            <person name="De Vos P."/>
            <person name="Vandamme P."/>
            <person name="Eisen J.A."/>
            <person name="Garrity G."/>
            <person name="Hugenholtz P."/>
            <person name="Kyrpides N.C."/>
        </authorList>
    </citation>
    <scope>NUCLEOTIDE SEQUENCE [LARGE SCALE GENOMIC DNA]</scope>
    <source>
        <strain evidence="2 3">CGMCC 1.7271</strain>
    </source>
</reference>
<dbReference type="PANTHER" id="PTHR39200:SF1">
    <property type="entry name" value="AUTO-TRANSPORTER ADHESIN HEAD GIN DOMAIN-CONTAINING PROTEIN-RELATED"/>
    <property type="match status" value="1"/>
</dbReference>
<evidence type="ECO:0000259" key="1">
    <source>
        <dbReference type="Pfam" id="PF10988"/>
    </source>
</evidence>
<evidence type="ECO:0000313" key="3">
    <source>
        <dbReference type="Proteomes" id="UP000316167"/>
    </source>
</evidence>
<sequence>MRILSLSYVVITFIISVSLASCGWRTVRGNGEIVTTNRNERDFKSVKTGGSFDVYLTQGDNYEIKITGDENLLQYVETRVENGVLRIRHRKGVNLRPTEDMKVYITAPRFAEVSLAGSGKIVAETNLTSDSKIKFSIAGSGDILMKDVNAPQVAVNIAGSGKAEATGATRDIDIDVAGSGDVIMKNLKAENAKVVIAGSGNVWLYASMKLDVRVAGGGDIHYYGSPTDIKSKLAGSGNLIKEE</sequence>
<dbReference type="EMBL" id="VLLE01000007">
    <property type="protein sequence ID" value="TWI78422.1"/>
    <property type="molecule type" value="Genomic_DNA"/>
</dbReference>
<dbReference type="OrthoDB" id="1014513at2"/>
<feature type="domain" description="Putative auto-transporter adhesin head GIN" evidence="1">
    <location>
        <begin position="42"/>
        <end position="226"/>
    </location>
</feature>
<dbReference type="Pfam" id="PF10988">
    <property type="entry name" value="DUF2807"/>
    <property type="match status" value="1"/>
</dbReference>
<dbReference type="PROSITE" id="PS51257">
    <property type="entry name" value="PROKAR_LIPOPROTEIN"/>
    <property type="match status" value="1"/>
</dbReference>